<proteinExistence type="predicted"/>
<dbReference type="AlphaFoldDB" id="A0A9P0ZUZ2"/>
<dbReference type="EMBL" id="CAMAPE010000070">
    <property type="protein sequence ID" value="CAH9116074.1"/>
    <property type="molecule type" value="Genomic_DNA"/>
</dbReference>
<dbReference type="Proteomes" id="UP001152484">
    <property type="component" value="Unassembled WGS sequence"/>
</dbReference>
<protein>
    <submittedName>
        <fullName evidence="1">Uncharacterized protein</fullName>
    </submittedName>
</protein>
<name>A0A9P0ZUZ2_CUSEU</name>
<evidence type="ECO:0000313" key="2">
    <source>
        <dbReference type="Proteomes" id="UP001152484"/>
    </source>
</evidence>
<evidence type="ECO:0000313" key="1">
    <source>
        <dbReference type="EMBL" id="CAH9116074.1"/>
    </source>
</evidence>
<comment type="caution">
    <text evidence="1">The sequence shown here is derived from an EMBL/GenBank/DDBJ whole genome shotgun (WGS) entry which is preliminary data.</text>
</comment>
<gene>
    <name evidence="1" type="ORF">CEURO_LOCUS21007</name>
</gene>
<keyword evidence="2" id="KW-1185">Reference proteome</keyword>
<organism evidence="1 2">
    <name type="scientific">Cuscuta europaea</name>
    <name type="common">European dodder</name>
    <dbReference type="NCBI Taxonomy" id="41803"/>
    <lineage>
        <taxon>Eukaryota</taxon>
        <taxon>Viridiplantae</taxon>
        <taxon>Streptophyta</taxon>
        <taxon>Embryophyta</taxon>
        <taxon>Tracheophyta</taxon>
        <taxon>Spermatophyta</taxon>
        <taxon>Magnoliopsida</taxon>
        <taxon>eudicotyledons</taxon>
        <taxon>Gunneridae</taxon>
        <taxon>Pentapetalae</taxon>
        <taxon>asterids</taxon>
        <taxon>lamiids</taxon>
        <taxon>Solanales</taxon>
        <taxon>Convolvulaceae</taxon>
        <taxon>Cuscuteae</taxon>
        <taxon>Cuscuta</taxon>
        <taxon>Cuscuta subgen. Cuscuta</taxon>
    </lineage>
</organism>
<reference evidence="1" key="1">
    <citation type="submission" date="2022-07" db="EMBL/GenBank/DDBJ databases">
        <authorList>
            <person name="Macas J."/>
            <person name="Novak P."/>
            <person name="Neumann P."/>
        </authorList>
    </citation>
    <scope>NUCLEOTIDE SEQUENCE</scope>
</reference>
<sequence length="121" mass="14147">MRPSLGTTARSRVPLPQNFRKIKAYLINWSNGLIISKKSRPTELLFKERLIPKTMAIKHRLISVQWEKPRNCTKLNMYVARLPAKSSGEAIMRNSEGKFRVFLLQCFLSFRSRTQSYPYRG</sequence>
<accession>A0A9P0ZUZ2</accession>